<protein>
    <recommendedName>
        <fullName evidence="5">Peptidase C1A papain C-terminal domain-containing protein</fullName>
    </recommendedName>
</protein>
<organism evidence="6 7">
    <name type="scientific">Pelagomonas calceolata</name>
    <dbReference type="NCBI Taxonomy" id="35677"/>
    <lineage>
        <taxon>Eukaryota</taxon>
        <taxon>Sar</taxon>
        <taxon>Stramenopiles</taxon>
        <taxon>Ochrophyta</taxon>
        <taxon>Pelagophyceae</taxon>
        <taxon>Pelagomonadales</taxon>
        <taxon>Pelagomonadaceae</taxon>
        <taxon>Pelagomonas</taxon>
    </lineage>
</organism>
<evidence type="ECO:0000313" key="6">
    <source>
        <dbReference type="EMBL" id="CAH0370375.1"/>
    </source>
</evidence>
<evidence type="ECO:0000259" key="5">
    <source>
        <dbReference type="SMART" id="SM00645"/>
    </source>
</evidence>
<keyword evidence="3" id="KW-1133">Transmembrane helix</keyword>
<evidence type="ECO:0000256" key="3">
    <source>
        <dbReference type="SAM" id="Phobius"/>
    </source>
</evidence>
<comment type="caution">
    <text evidence="6">The sequence shown here is derived from an EMBL/GenBank/DDBJ whole genome shotgun (WGS) entry which is preliminary data.</text>
</comment>
<evidence type="ECO:0000256" key="4">
    <source>
        <dbReference type="SAM" id="SignalP"/>
    </source>
</evidence>
<gene>
    <name evidence="6" type="ORF">PECAL_3P02550</name>
</gene>
<keyword evidence="3" id="KW-0812">Transmembrane</keyword>
<name>A0A8J2WXY9_9STRA</name>
<dbReference type="SUPFAM" id="SSF54001">
    <property type="entry name" value="Cysteine proteinases"/>
    <property type="match status" value="1"/>
</dbReference>
<accession>A0A8J2WXY9</accession>
<feature type="transmembrane region" description="Helical" evidence="3">
    <location>
        <begin position="364"/>
        <end position="382"/>
    </location>
</feature>
<feature type="chain" id="PRO_5035230447" description="Peptidase C1A papain C-terminal domain-containing protein" evidence="4">
    <location>
        <begin position="18"/>
        <end position="388"/>
    </location>
</feature>
<evidence type="ECO:0000256" key="2">
    <source>
        <dbReference type="ARBA" id="ARBA00023145"/>
    </source>
</evidence>
<dbReference type="Gene3D" id="3.90.70.10">
    <property type="entry name" value="Cysteine proteinases"/>
    <property type="match status" value="1"/>
</dbReference>
<keyword evidence="4" id="KW-0732">Signal</keyword>
<keyword evidence="2" id="KW-0865">Zymogen</keyword>
<evidence type="ECO:0000256" key="1">
    <source>
        <dbReference type="ARBA" id="ARBA00008455"/>
    </source>
</evidence>
<dbReference type="EMBL" id="CAKKNE010000003">
    <property type="protein sequence ID" value="CAH0370375.1"/>
    <property type="molecule type" value="Genomic_DNA"/>
</dbReference>
<dbReference type="GO" id="GO:0008234">
    <property type="term" value="F:cysteine-type peptidase activity"/>
    <property type="evidence" value="ECO:0007669"/>
    <property type="project" value="InterPro"/>
</dbReference>
<dbReference type="PANTHER" id="PTHR12411">
    <property type="entry name" value="CYSTEINE PROTEASE FAMILY C1-RELATED"/>
    <property type="match status" value="1"/>
</dbReference>
<sequence length="388" mass="41286">MRATQMLLLALLATAQARLANVRAHEDLAATTTPPDAKTTKLPKSFSWRDHGLLAPSWNQHVPKYCGACFAFGTAHALQDRTKIARARVKDDAYPGPDLLVAVQVLLNCGGEDSGWGKAGNCHEGGSATSAYAWAKNFGGYPSATCFPYQAEDGLGCRGDTICRNCMPTHDGEHACWAVPGDASDEHACDNGGVCATSPYPRIVVAEHGKLPGSNEVGAKAASEAIQREIVRAGPVTCNLDAEPLLTYTSGIAEANPPNGRGANDTDHVVEVVGWGVHEGTEFWEIRNSWGEYWGEAGFGRVLRGVDDSMIESSCTFADVGGWGAPGVNYQAASDDEGDAIELVSTPVSWVWEPAVGPVEPERAALVLLVAVVAFFVAYLMLRRREAS</sequence>
<keyword evidence="7" id="KW-1185">Reference proteome</keyword>
<feature type="domain" description="Peptidase C1A papain C-terminal" evidence="5">
    <location>
        <begin position="42"/>
        <end position="319"/>
    </location>
</feature>
<dbReference type="AlphaFoldDB" id="A0A8J2WXY9"/>
<comment type="similarity">
    <text evidence="1">Belongs to the peptidase C1 family.</text>
</comment>
<proteinExistence type="inferred from homology"/>
<dbReference type="InterPro" id="IPR013128">
    <property type="entry name" value="Peptidase_C1A"/>
</dbReference>
<dbReference type="Pfam" id="PF00112">
    <property type="entry name" value="Peptidase_C1"/>
    <property type="match status" value="1"/>
</dbReference>
<dbReference type="InterPro" id="IPR000668">
    <property type="entry name" value="Peptidase_C1A_C"/>
</dbReference>
<dbReference type="Proteomes" id="UP000789595">
    <property type="component" value="Unassembled WGS sequence"/>
</dbReference>
<reference evidence="6" key="1">
    <citation type="submission" date="2021-11" db="EMBL/GenBank/DDBJ databases">
        <authorList>
            <consortium name="Genoscope - CEA"/>
            <person name="William W."/>
        </authorList>
    </citation>
    <scope>NUCLEOTIDE SEQUENCE</scope>
</reference>
<dbReference type="GO" id="GO:0006508">
    <property type="term" value="P:proteolysis"/>
    <property type="evidence" value="ECO:0007669"/>
    <property type="project" value="InterPro"/>
</dbReference>
<keyword evidence="3" id="KW-0472">Membrane</keyword>
<dbReference type="SMART" id="SM00645">
    <property type="entry name" value="Pept_C1"/>
    <property type="match status" value="1"/>
</dbReference>
<evidence type="ECO:0000313" key="7">
    <source>
        <dbReference type="Proteomes" id="UP000789595"/>
    </source>
</evidence>
<feature type="signal peptide" evidence="4">
    <location>
        <begin position="1"/>
        <end position="17"/>
    </location>
</feature>
<dbReference type="InterPro" id="IPR038765">
    <property type="entry name" value="Papain-like_cys_pep_sf"/>
</dbReference>
<dbReference type="OrthoDB" id="190265at2759"/>